<dbReference type="RefSeq" id="WP_344189597.1">
    <property type="nucleotide sequence ID" value="NZ_BAAARN010000001.1"/>
</dbReference>
<dbReference type="PANTHER" id="PTHR32114">
    <property type="entry name" value="ABC TRANSPORTER ABCH.3"/>
    <property type="match status" value="1"/>
</dbReference>
<dbReference type="Proteomes" id="UP001501326">
    <property type="component" value="Unassembled WGS sequence"/>
</dbReference>
<feature type="domain" description="Rad50/SbcC-type AAA" evidence="6">
    <location>
        <begin position="6"/>
        <end position="180"/>
    </location>
</feature>
<name>A0ABN3UDL1_9MICO</name>
<dbReference type="PANTHER" id="PTHR32114:SF2">
    <property type="entry name" value="ABC TRANSPORTER ABCH.3"/>
    <property type="match status" value="1"/>
</dbReference>
<feature type="compositionally biased region" description="Basic and acidic residues" evidence="5">
    <location>
        <begin position="376"/>
        <end position="392"/>
    </location>
</feature>
<dbReference type="Pfam" id="PF13476">
    <property type="entry name" value="AAA_23"/>
    <property type="match status" value="1"/>
</dbReference>
<proteinExistence type="inferred from homology"/>
<gene>
    <name evidence="7" type="ORF">GCM10009867_03120</name>
</gene>
<accession>A0ABN3UDL1</accession>
<keyword evidence="8" id="KW-1185">Reference proteome</keyword>
<evidence type="ECO:0000256" key="1">
    <source>
        <dbReference type="ARBA" id="ARBA00006930"/>
    </source>
</evidence>
<dbReference type="InterPro" id="IPR038729">
    <property type="entry name" value="Rad50/SbcC_AAA"/>
</dbReference>
<comment type="caution">
    <text evidence="7">The sequence shown here is derived from an EMBL/GenBank/DDBJ whole genome shotgun (WGS) entry which is preliminary data.</text>
</comment>
<dbReference type="SUPFAM" id="SSF52540">
    <property type="entry name" value="P-loop containing nucleoside triphosphate hydrolases"/>
    <property type="match status" value="1"/>
</dbReference>
<feature type="coiled-coil region" evidence="4">
    <location>
        <begin position="618"/>
        <end position="662"/>
    </location>
</feature>
<evidence type="ECO:0000313" key="8">
    <source>
        <dbReference type="Proteomes" id="UP001501326"/>
    </source>
</evidence>
<evidence type="ECO:0000256" key="2">
    <source>
        <dbReference type="ARBA" id="ARBA00011322"/>
    </source>
</evidence>
<evidence type="ECO:0000256" key="5">
    <source>
        <dbReference type="SAM" id="MobiDB-lite"/>
    </source>
</evidence>
<sequence length="1059" mass="111429">MRLHHLTVTAFGPFAGSVEVDLDEVAAGGLFLIRGATGAGKTSLLDAIAFALYADVPGSRSKKGLHSDHADRGSVPTVTLEFTAVGRRFRIERSPEFFRPKSRGTGETKVQAKAVLWEQRASGWEALSTRHDEIADVVKDVLGMGLEQFNKVVLLPQGDFAAFLRATPEERRGLLEKLFDVSTYAGVEEWFATQRKESTARVEAHHAALRSDLAVLADVLADAPAGLVAAALGTTETPETPDTLEDLAAHDWSALPLDQLPAALDAIVAGLEAASVQALAAVDAARSADSIAATALHGAREVSARRERGTRATESLARLAGEQQAVDDAAARIDAAVRARSVSGDLAALSRADDAVARAQERLAVTSSRVDWPGVGREDSSQDDTGHDTGDGARAHLHELVDRMSEATAVLDDAERHRRTWHERTREHAVLAEQSRQVQVARAQVEARMAARRDAAVAAQRELAETTQAAGAVDVAAARVKELVSLHQTRVAVETGDLELAAADVAVAQCRTAAQDLRDAYQDLRQSRLDGMAAELAAQLDDDHPCPVCGSPDHPVPATSGGAATPEAVEAAERRWQAASARLSAAQTRHASLQAARAERLAQLGEEQRDADALAEAVSEARSAHADLVQRAASLERARTLVETAEAEIASLAEQAADLRDGLTAARTTLGALESDLAGDAATVREDLDRHARACPCAPGAPLAASSPDDTAGLLDSLAAVRRHHDAAAQSLEQHHAAMLDLEAARTTRVEVLTLTQAALAEAGFGDAHTARTAVLAPAQVAALQATVSTHETALVQATTVLEDPEVVAALEGVAPDLETLTTASDAARQAYTAALATDTLVRRTHAGVERVRASVADRGHALTTAAAHHEVLRELADAVAGTSASNTLRMRLSAFVLAARLEKVATLANERLATMGEGRYQLRHTDGLAARGARSGLGLEVLDLWTGQARDTSSLSGGESFMASLALALGLADAVREESGGFDLQTLFVDEGFGTLDDESLEQVMAVLDDLREGGRAVGVVSHVAELRTRISSQVVVIKTERGSTVRTGIATDAAPAA</sequence>
<dbReference type="InterPro" id="IPR027417">
    <property type="entry name" value="P-loop_NTPase"/>
</dbReference>
<evidence type="ECO:0000313" key="7">
    <source>
        <dbReference type="EMBL" id="GAA2730835.1"/>
    </source>
</evidence>
<evidence type="ECO:0000256" key="3">
    <source>
        <dbReference type="ARBA" id="ARBA00013368"/>
    </source>
</evidence>
<organism evidence="7 8">
    <name type="scientific">Pedococcus aerophilus</name>
    <dbReference type="NCBI Taxonomy" id="436356"/>
    <lineage>
        <taxon>Bacteria</taxon>
        <taxon>Bacillati</taxon>
        <taxon>Actinomycetota</taxon>
        <taxon>Actinomycetes</taxon>
        <taxon>Micrococcales</taxon>
        <taxon>Intrasporangiaceae</taxon>
        <taxon>Pedococcus</taxon>
    </lineage>
</organism>
<reference evidence="7 8" key="1">
    <citation type="journal article" date="2019" name="Int. J. Syst. Evol. Microbiol.">
        <title>The Global Catalogue of Microorganisms (GCM) 10K type strain sequencing project: providing services to taxonomists for standard genome sequencing and annotation.</title>
        <authorList>
            <consortium name="The Broad Institute Genomics Platform"/>
            <consortium name="The Broad Institute Genome Sequencing Center for Infectious Disease"/>
            <person name="Wu L."/>
            <person name="Ma J."/>
        </authorList>
    </citation>
    <scope>NUCLEOTIDE SEQUENCE [LARGE SCALE GENOMIC DNA]</scope>
    <source>
        <strain evidence="7 8">JCM 16378</strain>
    </source>
</reference>
<evidence type="ECO:0000259" key="6">
    <source>
        <dbReference type="Pfam" id="PF13476"/>
    </source>
</evidence>
<evidence type="ECO:0000256" key="4">
    <source>
        <dbReference type="SAM" id="Coils"/>
    </source>
</evidence>
<dbReference type="Pfam" id="PF13558">
    <property type="entry name" value="SbcC_Walker_B"/>
    <property type="match status" value="1"/>
</dbReference>
<feature type="region of interest" description="Disordered" evidence="5">
    <location>
        <begin position="369"/>
        <end position="392"/>
    </location>
</feature>
<dbReference type="Gene3D" id="3.40.50.300">
    <property type="entry name" value="P-loop containing nucleotide triphosphate hydrolases"/>
    <property type="match status" value="2"/>
</dbReference>
<keyword evidence="4" id="KW-0175">Coiled coil</keyword>
<comment type="similarity">
    <text evidence="1">Belongs to the SMC family. SbcC subfamily.</text>
</comment>
<protein>
    <recommendedName>
        <fullName evidence="3">Nuclease SbcCD subunit C</fullName>
    </recommendedName>
</protein>
<comment type="subunit">
    <text evidence="2">Heterodimer of SbcC and SbcD.</text>
</comment>
<dbReference type="EMBL" id="BAAARN010000001">
    <property type="protein sequence ID" value="GAA2730835.1"/>
    <property type="molecule type" value="Genomic_DNA"/>
</dbReference>